<evidence type="ECO:0000256" key="4">
    <source>
        <dbReference type="ARBA" id="ARBA00022832"/>
    </source>
</evidence>
<dbReference type="InterPro" id="IPR002864">
    <property type="entry name" value="Acyl-ACP_thioesterase_NHD"/>
</dbReference>
<keyword evidence="6" id="KW-0443">Lipid metabolism</keyword>
<keyword evidence="5" id="KW-0809">Transit peptide</keyword>
<dbReference type="InterPro" id="IPR045023">
    <property type="entry name" value="FATA/B"/>
</dbReference>
<dbReference type="PATRIC" id="fig|1423802.4.peg.150"/>
<dbReference type="Gene3D" id="3.10.129.10">
    <property type="entry name" value="Hotdog Thioesterase"/>
    <property type="match status" value="1"/>
</dbReference>
<evidence type="ECO:0000256" key="7">
    <source>
        <dbReference type="ARBA" id="ARBA00023160"/>
    </source>
</evidence>
<gene>
    <name evidence="10" type="ORF">FC56_GL000148</name>
</gene>
<dbReference type="EMBL" id="AYZR01000008">
    <property type="protein sequence ID" value="KRM93436.1"/>
    <property type="molecule type" value="Genomic_DNA"/>
</dbReference>
<dbReference type="CDD" id="cd00586">
    <property type="entry name" value="4HBT"/>
    <property type="match status" value="2"/>
</dbReference>
<dbReference type="Proteomes" id="UP000051256">
    <property type="component" value="Unassembled WGS sequence"/>
</dbReference>
<dbReference type="PANTHER" id="PTHR31727">
    <property type="entry name" value="OLEOYL-ACYL CARRIER PROTEIN THIOESTERASE 1, CHLOROPLASTIC"/>
    <property type="match status" value="1"/>
</dbReference>
<evidence type="ECO:0000313" key="10">
    <source>
        <dbReference type="EMBL" id="KRM93436.1"/>
    </source>
</evidence>
<feature type="domain" description="Acyl-ACP thioesterase-like C-terminal" evidence="9">
    <location>
        <begin position="152"/>
        <end position="245"/>
    </location>
</feature>
<evidence type="ECO:0000256" key="3">
    <source>
        <dbReference type="ARBA" id="ARBA00022801"/>
    </source>
</evidence>
<evidence type="ECO:0000256" key="2">
    <source>
        <dbReference type="ARBA" id="ARBA00022516"/>
    </source>
</evidence>
<dbReference type="GO" id="GO:0000036">
    <property type="term" value="F:acyl carrier activity"/>
    <property type="evidence" value="ECO:0007669"/>
    <property type="project" value="TreeGrafter"/>
</dbReference>
<reference evidence="10 11" key="1">
    <citation type="journal article" date="2015" name="Genome Announc.">
        <title>Expanding the biotechnology potential of lactobacilli through comparative genomics of 213 strains and associated genera.</title>
        <authorList>
            <person name="Sun Z."/>
            <person name="Harris H.M."/>
            <person name="McCann A."/>
            <person name="Guo C."/>
            <person name="Argimon S."/>
            <person name="Zhang W."/>
            <person name="Yang X."/>
            <person name="Jeffery I.B."/>
            <person name="Cooney J.C."/>
            <person name="Kagawa T.F."/>
            <person name="Liu W."/>
            <person name="Song Y."/>
            <person name="Salvetti E."/>
            <person name="Wrobel A."/>
            <person name="Rasinkangas P."/>
            <person name="Parkhill J."/>
            <person name="Rea M.C."/>
            <person name="O'Sullivan O."/>
            <person name="Ritari J."/>
            <person name="Douillard F.P."/>
            <person name="Paul Ross R."/>
            <person name="Yang R."/>
            <person name="Briner A.E."/>
            <person name="Felis G.E."/>
            <person name="de Vos W.M."/>
            <person name="Barrangou R."/>
            <person name="Klaenhammer T.R."/>
            <person name="Caufield P.W."/>
            <person name="Cui Y."/>
            <person name="Zhang H."/>
            <person name="O'Toole P.W."/>
        </authorList>
    </citation>
    <scope>NUCLEOTIDE SEQUENCE [LARGE SCALE GENOMIC DNA]</scope>
    <source>
        <strain evidence="10 11">DSM 24302</strain>
    </source>
</reference>
<keyword evidence="3" id="KW-0378">Hydrolase</keyword>
<dbReference type="GO" id="GO:0016297">
    <property type="term" value="F:fatty acyl-[ACP] hydrolase activity"/>
    <property type="evidence" value="ECO:0007669"/>
    <property type="project" value="InterPro"/>
</dbReference>
<accession>A0A0R2D0F9</accession>
<organism evidence="10 11">
    <name type="scientific">Lentilactobacillus senioris DSM 24302 = JCM 17472</name>
    <dbReference type="NCBI Taxonomy" id="1423802"/>
    <lineage>
        <taxon>Bacteria</taxon>
        <taxon>Bacillati</taxon>
        <taxon>Bacillota</taxon>
        <taxon>Bacilli</taxon>
        <taxon>Lactobacillales</taxon>
        <taxon>Lactobacillaceae</taxon>
        <taxon>Lentilactobacillus</taxon>
    </lineage>
</organism>
<proteinExistence type="inferred from homology"/>
<protein>
    <submittedName>
        <fullName evidence="10">Acyl-ACP thioesterase</fullName>
    </submittedName>
</protein>
<evidence type="ECO:0000313" key="11">
    <source>
        <dbReference type="Proteomes" id="UP000051256"/>
    </source>
</evidence>
<dbReference type="Pfam" id="PF20791">
    <property type="entry name" value="Acyl-ACP_TE_C"/>
    <property type="match status" value="1"/>
</dbReference>
<name>A0A0R2D0F9_9LACO</name>
<dbReference type="STRING" id="1423802.FC56_GL000148"/>
<dbReference type="AlphaFoldDB" id="A0A0R2D0F9"/>
<comment type="caution">
    <text evidence="10">The sequence shown here is derived from an EMBL/GenBank/DDBJ whole genome shotgun (WGS) entry which is preliminary data.</text>
</comment>
<dbReference type="InterPro" id="IPR029069">
    <property type="entry name" value="HotDog_dom_sf"/>
</dbReference>
<sequence length="252" mass="28994">MAKKYSLDHQVLYYEGDVTNQMTIAMLLNVVVLTSEAQNRNLGIDHNVLGEQGLGWVVTSYSMKVNRMPRVDELITVTTRGTSYNRFFAFREFWVVDADGQELVKIDSIWVLMDEVKRKITTISPEVVSQYESEAVKKVPRLPRPTAPEAVIAEKNYQIRYNDIDFNGHVNNSRYLEWIVDTLPMTFLEQHNPRTIDIRFENEVVYGQTVQGTVELLGDDSQSISRHEIKFDDTIAALAEITWQKATLTEDK</sequence>
<dbReference type="InterPro" id="IPR049427">
    <property type="entry name" value="Acyl-ACP_TE_C"/>
</dbReference>
<comment type="similarity">
    <text evidence="1">Belongs to the acyl-ACP thioesterase family.</text>
</comment>
<evidence type="ECO:0000256" key="1">
    <source>
        <dbReference type="ARBA" id="ARBA00006500"/>
    </source>
</evidence>
<feature type="domain" description="Acyl-ACP thioesterase N-terminal hotdog" evidence="8">
    <location>
        <begin position="3"/>
        <end position="131"/>
    </location>
</feature>
<evidence type="ECO:0000256" key="6">
    <source>
        <dbReference type="ARBA" id="ARBA00023098"/>
    </source>
</evidence>
<keyword evidence="4" id="KW-0276">Fatty acid metabolism</keyword>
<evidence type="ECO:0000259" key="8">
    <source>
        <dbReference type="Pfam" id="PF01643"/>
    </source>
</evidence>
<evidence type="ECO:0000259" key="9">
    <source>
        <dbReference type="Pfam" id="PF20791"/>
    </source>
</evidence>
<dbReference type="Pfam" id="PF01643">
    <property type="entry name" value="Acyl-ACP_TE"/>
    <property type="match status" value="1"/>
</dbReference>
<dbReference type="RefSeq" id="WP_056978070.1">
    <property type="nucleotide sequence ID" value="NZ_AYZR01000008.1"/>
</dbReference>
<keyword evidence="7" id="KW-0275">Fatty acid biosynthesis</keyword>
<keyword evidence="11" id="KW-1185">Reference proteome</keyword>
<dbReference type="PANTHER" id="PTHR31727:SF6">
    <property type="entry name" value="OLEOYL-ACYL CARRIER PROTEIN THIOESTERASE 1, CHLOROPLASTIC"/>
    <property type="match status" value="1"/>
</dbReference>
<dbReference type="SUPFAM" id="SSF54637">
    <property type="entry name" value="Thioesterase/thiol ester dehydrase-isomerase"/>
    <property type="match status" value="2"/>
</dbReference>
<keyword evidence="2" id="KW-0444">Lipid biosynthesis</keyword>
<evidence type="ECO:0000256" key="5">
    <source>
        <dbReference type="ARBA" id="ARBA00022946"/>
    </source>
</evidence>